<dbReference type="PANTHER" id="PTHR46254:SF3">
    <property type="entry name" value="SECRETED PROTEIN"/>
    <property type="match status" value="1"/>
</dbReference>
<reference evidence="2" key="2">
    <citation type="submission" date="2025-08" db="UniProtKB">
        <authorList>
            <consortium name="Ensembl"/>
        </authorList>
    </citation>
    <scope>IDENTIFICATION</scope>
</reference>
<evidence type="ECO:0000256" key="1">
    <source>
        <dbReference type="SAM" id="MobiDB-lite"/>
    </source>
</evidence>
<keyword evidence="3" id="KW-1185">Reference proteome</keyword>
<feature type="region of interest" description="Disordered" evidence="1">
    <location>
        <begin position="127"/>
        <end position="150"/>
    </location>
</feature>
<dbReference type="AlphaFoldDB" id="A0A8I4A3Y8"/>
<evidence type="ECO:0000313" key="3">
    <source>
        <dbReference type="Proteomes" id="UP000008225"/>
    </source>
</evidence>
<reference evidence="2 3" key="1">
    <citation type="submission" date="2009-03" db="EMBL/GenBank/DDBJ databases">
        <authorList>
            <person name="Warren W."/>
            <person name="Ye L."/>
            <person name="Minx P."/>
            <person name="Worley K."/>
            <person name="Gibbs R."/>
            <person name="Wilson R.K."/>
        </authorList>
    </citation>
    <scope>NUCLEOTIDE SEQUENCE [LARGE SCALE GENOMIC DNA]</scope>
</reference>
<feature type="compositionally biased region" description="Polar residues" evidence="1">
    <location>
        <begin position="131"/>
        <end position="143"/>
    </location>
</feature>
<dbReference type="Ensembl" id="ENSCJAT00000125423.1">
    <property type="protein sequence ID" value="ENSCJAP00000092000.1"/>
    <property type="gene ID" value="ENSCJAG00000072998.1"/>
</dbReference>
<accession>A0A8I4A3Y8</accession>
<dbReference type="PRINTS" id="PR02045">
    <property type="entry name" value="F138DOMAIN"/>
</dbReference>
<name>A0A8I4A3Y8_CALJA</name>
<sequence length="258" mass="27954">MRCDSFSSADRQQQRAMVRSALHPTGRRGPEHSNPPPGRSPGWHATGTGVSREKAGADLSFRIRGLDLQVSIPPRRSALRWGRIPSAGNARVHPGSGLSRPHSSSEEEEGESKGWERCWLREDARAPWHGSRQQSGCEDNSWNVGPSPGPRGVPGGRWSFTLVAQPGVQCGDLGSLLPLPPGFKLFSCLSILSSWDYRHVPPHPANFVFLVETGFLHVGQTGLKLSTSGDLPASASQSAAITGMSHRAQNSYLFDDIH</sequence>
<evidence type="ECO:0000313" key="2">
    <source>
        <dbReference type="Ensembl" id="ENSCJAP00000092000.1"/>
    </source>
</evidence>
<feature type="region of interest" description="Disordered" evidence="1">
    <location>
        <begin position="1"/>
        <end position="55"/>
    </location>
</feature>
<protein>
    <submittedName>
        <fullName evidence="2">Uncharacterized protein</fullName>
    </submittedName>
</protein>
<feature type="compositionally biased region" description="Polar residues" evidence="1">
    <location>
        <begin position="1"/>
        <end position="15"/>
    </location>
</feature>
<dbReference type="PANTHER" id="PTHR46254">
    <property type="entry name" value="PROTEIN GVQW1-RELATED"/>
    <property type="match status" value="1"/>
</dbReference>
<dbReference type="GeneTree" id="ENSGT00940000164709"/>
<dbReference type="Proteomes" id="UP000008225">
    <property type="component" value="Chromosome 1"/>
</dbReference>
<feature type="region of interest" description="Disordered" evidence="1">
    <location>
        <begin position="86"/>
        <end position="114"/>
    </location>
</feature>
<organism evidence="2 3">
    <name type="scientific">Callithrix jacchus</name>
    <name type="common">White-tufted-ear marmoset</name>
    <name type="synonym">Simia Jacchus</name>
    <dbReference type="NCBI Taxonomy" id="9483"/>
    <lineage>
        <taxon>Eukaryota</taxon>
        <taxon>Metazoa</taxon>
        <taxon>Chordata</taxon>
        <taxon>Craniata</taxon>
        <taxon>Vertebrata</taxon>
        <taxon>Euteleostomi</taxon>
        <taxon>Mammalia</taxon>
        <taxon>Eutheria</taxon>
        <taxon>Euarchontoglires</taxon>
        <taxon>Primates</taxon>
        <taxon>Haplorrhini</taxon>
        <taxon>Platyrrhini</taxon>
        <taxon>Cebidae</taxon>
        <taxon>Callitrichinae</taxon>
        <taxon>Callithrix</taxon>
        <taxon>Callithrix</taxon>
    </lineage>
</organism>
<proteinExistence type="predicted"/>
<reference evidence="2" key="3">
    <citation type="submission" date="2025-09" db="UniProtKB">
        <authorList>
            <consortium name="Ensembl"/>
        </authorList>
    </citation>
    <scope>IDENTIFICATION</scope>
</reference>